<dbReference type="GO" id="GO:0005768">
    <property type="term" value="C:endosome"/>
    <property type="evidence" value="ECO:0007669"/>
    <property type="project" value="TreeGrafter"/>
</dbReference>
<feature type="transmembrane region" description="Helical" evidence="5">
    <location>
        <begin position="174"/>
        <end position="191"/>
    </location>
</feature>
<evidence type="ECO:0000256" key="2">
    <source>
        <dbReference type="ARBA" id="ARBA00022692"/>
    </source>
</evidence>
<reference evidence="7" key="1">
    <citation type="journal article" date="2015" name="J. Biotechnol.">
        <title>The structure of the Cyberlindnera jadinii genome and its relation to Candida utilis analyzed by the occurrence of single nucleotide polymorphisms.</title>
        <authorList>
            <person name="Rupp O."/>
            <person name="Brinkrolf K."/>
            <person name="Buerth C."/>
            <person name="Kunigo M."/>
            <person name="Schneider J."/>
            <person name="Jaenicke S."/>
            <person name="Goesmann A."/>
            <person name="Puehler A."/>
            <person name="Jaeger K.-E."/>
            <person name="Ernst J.F."/>
        </authorList>
    </citation>
    <scope>NUCLEOTIDE SEQUENCE [LARGE SCALE GENOMIC DNA]</scope>
    <source>
        <strain evidence="7">ATCC 18201 / CBS 1600 / BCRC 20928 / JCM 3617 / NBRC 0987 / NRRL Y-1542</strain>
    </source>
</reference>
<dbReference type="PANTHER" id="PTHR14856">
    <property type="entry name" value="PQ-LOOP REPEAT-CONTAINING PROTEIN 1-LIKE PROTEIN"/>
    <property type="match status" value="1"/>
</dbReference>
<feature type="transmembrane region" description="Helical" evidence="5">
    <location>
        <begin position="232"/>
        <end position="251"/>
    </location>
</feature>
<keyword evidence="2 5" id="KW-0812">Transmembrane</keyword>
<dbReference type="PANTHER" id="PTHR14856:SF9">
    <property type="entry name" value="PQ-LOOP REPEAT-CONTAINING PROTEIN 1"/>
    <property type="match status" value="1"/>
</dbReference>
<keyword evidence="4 5" id="KW-0472">Membrane</keyword>
<feature type="transmembrane region" description="Helical" evidence="5">
    <location>
        <begin position="138"/>
        <end position="154"/>
    </location>
</feature>
<dbReference type="Pfam" id="PF04193">
    <property type="entry name" value="PQ-loop"/>
    <property type="match status" value="1"/>
</dbReference>
<dbReference type="GO" id="GO:0016020">
    <property type="term" value="C:membrane"/>
    <property type="evidence" value="ECO:0007669"/>
    <property type="project" value="UniProtKB-SubCell"/>
</dbReference>
<sequence length="304" mass="35509">MSLTDKINQFYLPEWLSVEIIAGNFISFTPLFSYGSTILSIYRKESSLGFSIDICATMIIASTLRIAYYFIIPYEIALLRQSIVMVVIQVLLLKVSLVYRPRSYDADILVQGPPLTNDLKNLWLEYTTKKLNLQTAPVFTREVFVTLFVHFVRYFDPSFRRYKKFWQWNSETPYWGFLIKFWAVITILTFLMQKSTMFGGVLGTVGLFIESLLPLPQILLLNNLKSVEGFKMILLVSWLCGDFTKISYLMYGAKNISAIFLIFAVFQMSLDFYIAFQYVYFKYYYEPEQESLEMRDLQSAVTHV</sequence>
<feature type="transmembrane region" description="Helical" evidence="5">
    <location>
        <begin position="258"/>
        <end position="281"/>
    </location>
</feature>
<gene>
    <name evidence="6" type="ORF">BN1211_4378</name>
</gene>
<proteinExistence type="predicted"/>
<evidence type="ECO:0000313" key="6">
    <source>
        <dbReference type="EMBL" id="CEP23732.1"/>
    </source>
</evidence>
<dbReference type="EMBL" id="CDQK01000005">
    <property type="protein sequence ID" value="CEP23732.1"/>
    <property type="molecule type" value="Genomic_DNA"/>
</dbReference>
<dbReference type="GO" id="GO:0042147">
    <property type="term" value="P:retrograde transport, endosome to Golgi"/>
    <property type="evidence" value="ECO:0007669"/>
    <property type="project" value="TreeGrafter"/>
</dbReference>
<comment type="subcellular location">
    <subcellularLocation>
        <location evidence="1">Membrane</location>
        <topology evidence="1">Multi-pass membrane protein</topology>
    </subcellularLocation>
</comment>
<evidence type="ECO:0000256" key="1">
    <source>
        <dbReference type="ARBA" id="ARBA00004141"/>
    </source>
</evidence>
<evidence type="ECO:0000256" key="3">
    <source>
        <dbReference type="ARBA" id="ARBA00022989"/>
    </source>
</evidence>
<evidence type="ECO:0000313" key="7">
    <source>
        <dbReference type="Proteomes" id="UP000038830"/>
    </source>
</evidence>
<evidence type="ECO:0000256" key="5">
    <source>
        <dbReference type="SAM" id="Phobius"/>
    </source>
</evidence>
<dbReference type="GO" id="GO:0005829">
    <property type="term" value="C:cytosol"/>
    <property type="evidence" value="ECO:0007669"/>
    <property type="project" value="GOC"/>
</dbReference>
<dbReference type="GO" id="GO:0045332">
    <property type="term" value="P:phospholipid translocation"/>
    <property type="evidence" value="ECO:0007669"/>
    <property type="project" value="TreeGrafter"/>
</dbReference>
<dbReference type="InterPro" id="IPR052241">
    <property type="entry name" value="SLC66/Scramblase_ANY1"/>
</dbReference>
<dbReference type="InterPro" id="IPR006603">
    <property type="entry name" value="PQ-loop_rpt"/>
</dbReference>
<evidence type="ECO:0000256" key="4">
    <source>
        <dbReference type="ARBA" id="ARBA00023136"/>
    </source>
</evidence>
<feature type="transmembrane region" description="Helical" evidence="5">
    <location>
        <begin position="20"/>
        <end position="42"/>
    </location>
</feature>
<feature type="transmembrane region" description="Helical" evidence="5">
    <location>
        <begin position="54"/>
        <end position="72"/>
    </location>
</feature>
<keyword evidence="3 5" id="KW-1133">Transmembrane helix</keyword>
<evidence type="ECO:0008006" key="8">
    <source>
        <dbReference type="Google" id="ProtNLM"/>
    </source>
</evidence>
<dbReference type="AlphaFoldDB" id="A0A0H5C754"/>
<dbReference type="Gene3D" id="1.20.1280.290">
    <property type="match status" value="2"/>
</dbReference>
<accession>A0A0H5C754</accession>
<feature type="transmembrane region" description="Helical" evidence="5">
    <location>
        <begin position="198"/>
        <end position="220"/>
    </location>
</feature>
<dbReference type="GO" id="GO:0005802">
    <property type="term" value="C:trans-Golgi network"/>
    <property type="evidence" value="ECO:0007669"/>
    <property type="project" value="TreeGrafter"/>
</dbReference>
<dbReference type="Proteomes" id="UP000038830">
    <property type="component" value="Unassembled WGS sequence"/>
</dbReference>
<name>A0A0H5C754_CYBJN</name>
<protein>
    <recommendedName>
        <fullName evidence="8">PQ-loop-domain-containing protein</fullName>
    </recommendedName>
</protein>
<feature type="transmembrane region" description="Helical" evidence="5">
    <location>
        <begin position="78"/>
        <end position="99"/>
    </location>
</feature>
<organism evidence="6 7">
    <name type="scientific">Cyberlindnera jadinii (strain ATCC 18201 / CBS 1600 / BCRC 20928 / JCM 3617 / NBRC 0987 / NRRL Y-1542)</name>
    <name type="common">Torula yeast</name>
    <name type="synonym">Candida utilis</name>
    <dbReference type="NCBI Taxonomy" id="983966"/>
    <lineage>
        <taxon>Eukaryota</taxon>
        <taxon>Fungi</taxon>
        <taxon>Dikarya</taxon>
        <taxon>Ascomycota</taxon>
        <taxon>Saccharomycotina</taxon>
        <taxon>Saccharomycetes</taxon>
        <taxon>Phaffomycetales</taxon>
        <taxon>Phaffomycetaceae</taxon>
        <taxon>Cyberlindnera</taxon>
    </lineage>
</organism>